<dbReference type="RefSeq" id="WP_281835953.1">
    <property type="nucleotide sequence ID" value="NZ_BSDY01000009.1"/>
</dbReference>
<dbReference type="GO" id="GO:0009279">
    <property type="term" value="C:cell outer membrane"/>
    <property type="evidence" value="ECO:0007669"/>
    <property type="project" value="UniProtKB-SubCell"/>
</dbReference>
<keyword evidence="3 5" id="KW-0472">Membrane</keyword>
<feature type="domain" description="OmpA-like" evidence="7">
    <location>
        <begin position="214"/>
        <end position="331"/>
    </location>
</feature>
<dbReference type="SUPFAM" id="SSF103088">
    <property type="entry name" value="OmpA-like"/>
    <property type="match status" value="1"/>
</dbReference>
<keyword evidence="2 6" id="KW-0732">Signal</keyword>
<name>A0A9W6LN92_9FUSO</name>
<evidence type="ECO:0000256" key="4">
    <source>
        <dbReference type="ARBA" id="ARBA00023237"/>
    </source>
</evidence>
<gene>
    <name evidence="8" type="ORF">PM10SUCC1_21730</name>
</gene>
<dbReference type="InterPro" id="IPR036737">
    <property type="entry name" value="OmpA-like_sf"/>
</dbReference>
<sequence>MKKAMILGAFILVAVAASAAELELKLGADLYRNATKDATGHNPVKGYPGASIGAEVLFNEDSPFRFGIGAEAKSKFHASGGYDGHYSFPIYAVGKYDFADTLYAVGRLGYAEAYSGGADNVDDANGGIYGALGIGKEFYDERFNVEFMYEVAEYDYDTDFNTNEDGYYHGFAIKFGYKFGGPSPAPVVMAEPEPEPVMVVEPEPEPVVMEPVGPPIPLEGIKFQEVFELNSFELSEAGRAEIGEVAEKLRGFDGKLSVEGHTDTTGAASYNQTLSEKRAESVAEEFRTQLEGENITVESQGFGENNPAFPNDTIENRRANRRVEVFWEPAKDME</sequence>
<dbReference type="InterPro" id="IPR050330">
    <property type="entry name" value="Bact_OuterMem_StrucFunc"/>
</dbReference>
<dbReference type="AlphaFoldDB" id="A0A9W6LN92"/>
<feature type="chain" id="PRO_5040857465" evidence="6">
    <location>
        <begin position="20"/>
        <end position="334"/>
    </location>
</feature>
<dbReference type="CDD" id="cd07185">
    <property type="entry name" value="OmpA_C-like"/>
    <property type="match status" value="1"/>
</dbReference>
<dbReference type="InterPro" id="IPR006665">
    <property type="entry name" value="OmpA-like"/>
</dbReference>
<dbReference type="PANTHER" id="PTHR30329">
    <property type="entry name" value="STATOR ELEMENT OF FLAGELLAR MOTOR COMPLEX"/>
    <property type="match status" value="1"/>
</dbReference>
<feature type="signal peptide" evidence="6">
    <location>
        <begin position="1"/>
        <end position="19"/>
    </location>
</feature>
<dbReference type="PANTHER" id="PTHR30329:SF21">
    <property type="entry name" value="LIPOPROTEIN YIAD-RELATED"/>
    <property type="match status" value="1"/>
</dbReference>
<dbReference type="Pfam" id="PF13505">
    <property type="entry name" value="OMP_b-brl"/>
    <property type="match status" value="1"/>
</dbReference>
<proteinExistence type="predicted"/>
<comment type="subcellular location">
    <subcellularLocation>
        <location evidence="1">Cell outer membrane</location>
    </subcellularLocation>
</comment>
<evidence type="ECO:0000313" key="8">
    <source>
        <dbReference type="EMBL" id="GLI56659.1"/>
    </source>
</evidence>
<accession>A0A9W6LN92</accession>
<evidence type="ECO:0000259" key="7">
    <source>
        <dbReference type="PROSITE" id="PS51123"/>
    </source>
</evidence>
<protein>
    <submittedName>
        <fullName evidence="8">Membrane protein</fullName>
    </submittedName>
</protein>
<organism evidence="8 9">
    <name type="scientific">Propionigenium maris DSM 9537</name>
    <dbReference type="NCBI Taxonomy" id="1123000"/>
    <lineage>
        <taxon>Bacteria</taxon>
        <taxon>Fusobacteriati</taxon>
        <taxon>Fusobacteriota</taxon>
        <taxon>Fusobacteriia</taxon>
        <taxon>Fusobacteriales</taxon>
        <taxon>Fusobacteriaceae</taxon>
        <taxon>Propionigenium</taxon>
    </lineage>
</organism>
<evidence type="ECO:0000313" key="9">
    <source>
        <dbReference type="Proteomes" id="UP001144471"/>
    </source>
</evidence>
<comment type="caution">
    <text evidence="8">The sequence shown here is derived from an EMBL/GenBank/DDBJ whole genome shotgun (WGS) entry which is preliminary data.</text>
</comment>
<keyword evidence="9" id="KW-1185">Reference proteome</keyword>
<dbReference type="Proteomes" id="UP001144471">
    <property type="component" value="Unassembled WGS sequence"/>
</dbReference>
<dbReference type="PRINTS" id="PR01021">
    <property type="entry name" value="OMPADOMAIN"/>
</dbReference>
<evidence type="ECO:0000256" key="5">
    <source>
        <dbReference type="PROSITE-ProRule" id="PRU00473"/>
    </source>
</evidence>
<dbReference type="PROSITE" id="PS51123">
    <property type="entry name" value="OMPA_2"/>
    <property type="match status" value="1"/>
</dbReference>
<reference evidence="8" key="1">
    <citation type="submission" date="2022-12" db="EMBL/GenBank/DDBJ databases">
        <title>Reference genome sequencing for broad-spectrum identification of bacterial and archaeal isolates by mass spectrometry.</title>
        <authorList>
            <person name="Sekiguchi Y."/>
            <person name="Tourlousse D.M."/>
        </authorList>
    </citation>
    <scope>NUCLEOTIDE SEQUENCE</scope>
    <source>
        <strain evidence="8">10succ1</strain>
    </source>
</reference>
<evidence type="ECO:0000256" key="2">
    <source>
        <dbReference type="ARBA" id="ARBA00022729"/>
    </source>
</evidence>
<dbReference type="EMBL" id="BSDY01000009">
    <property type="protein sequence ID" value="GLI56659.1"/>
    <property type="molecule type" value="Genomic_DNA"/>
</dbReference>
<evidence type="ECO:0000256" key="6">
    <source>
        <dbReference type="SAM" id="SignalP"/>
    </source>
</evidence>
<evidence type="ECO:0000256" key="3">
    <source>
        <dbReference type="ARBA" id="ARBA00023136"/>
    </source>
</evidence>
<dbReference type="InterPro" id="IPR006664">
    <property type="entry name" value="OMP_bac"/>
</dbReference>
<evidence type="ECO:0000256" key="1">
    <source>
        <dbReference type="ARBA" id="ARBA00004442"/>
    </source>
</evidence>
<dbReference type="Pfam" id="PF00691">
    <property type="entry name" value="OmpA"/>
    <property type="match status" value="1"/>
</dbReference>
<keyword evidence="4" id="KW-0998">Cell outer membrane</keyword>
<dbReference type="InterPro" id="IPR027385">
    <property type="entry name" value="Beta-barrel_OMP"/>
</dbReference>
<dbReference type="Gene3D" id="3.30.1330.60">
    <property type="entry name" value="OmpA-like domain"/>
    <property type="match status" value="1"/>
</dbReference>